<gene>
    <name evidence="4" type="ORF">BCR36DRAFT_305122</name>
</gene>
<dbReference type="Proteomes" id="UP000193719">
    <property type="component" value="Unassembled WGS sequence"/>
</dbReference>
<dbReference type="InterPro" id="IPR002110">
    <property type="entry name" value="Ankyrin_rpt"/>
</dbReference>
<evidence type="ECO:0000256" key="3">
    <source>
        <dbReference type="PROSITE-ProRule" id="PRU00023"/>
    </source>
</evidence>
<dbReference type="STRING" id="1754191.A0A1Y1UXF6"/>
<sequence>KLLRGYGADVNIVNNKGETAFFYNCKYFSSFLKYLFKIGFDVNETDKDGRTLLMEASYYGNINIIEVCLKHGANLYMKDNKGNTALSIAQTLNNKRVENYLIEHGA</sequence>
<reference evidence="4 5" key="1">
    <citation type="submission" date="2016-08" db="EMBL/GenBank/DDBJ databases">
        <title>Genomes of anaerobic fungi encode conserved fungal cellulosomes for biomass hydrolysis.</title>
        <authorList>
            <consortium name="DOE Joint Genome Institute"/>
            <person name="Haitjema C.H."/>
            <person name="Gilmore S.P."/>
            <person name="Henske J.K."/>
            <person name="Solomon K.V."/>
            <person name="De Groot R."/>
            <person name="Kuo A."/>
            <person name="Mondo S.J."/>
            <person name="Salamov A.A."/>
            <person name="Labutti K."/>
            <person name="Zhao Z."/>
            <person name="Chiniquy J."/>
            <person name="Barry K."/>
            <person name="Brewer H.M."/>
            <person name="Purvine S.O."/>
            <person name="Wright A.T."/>
            <person name="Boxma B."/>
            <person name="Van Alen T."/>
            <person name="Hackstein J.H."/>
            <person name="Baker S.E."/>
            <person name="Grigoriev I.V."/>
            <person name="O'Malley M.A."/>
        </authorList>
    </citation>
    <scope>NUCLEOTIDE SEQUENCE [LARGE SCALE GENOMIC DNA]</scope>
    <source>
        <strain evidence="5">finn</strain>
    </source>
</reference>
<keyword evidence="5" id="KW-1185">Reference proteome</keyword>
<keyword evidence="2 3" id="KW-0040">ANK repeat</keyword>
<dbReference type="PANTHER" id="PTHR24180:SF45">
    <property type="entry name" value="POLY [ADP-RIBOSE] POLYMERASE TANKYRASE"/>
    <property type="match status" value="1"/>
</dbReference>
<keyword evidence="1" id="KW-0677">Repeat</keyword>
<evidence type="ECO:0000313" key="4">
    <source>
        <dbReference type="EMBL" id="ORX42949.1"/>
    </source>
</evidence>
<protein>
    <submittedName>
        <fullName evidence="4">Putative ankyrin repeat protein</fullName>
    </submittedName>
</protein>
<dbReference type="PROSITE" id="PS50088">
    <property type="entry name" value="ANK_REPEAT"/>
    <property type="match status" value="2"/>
</dbReference>
<dbReference type="SMART" id="SM00248">
    <property type="entry name" value="ANK"/>
    <property type="match status" value="2"/>
</dbReference>
<comment type="caution">
    <text evidence="4">The sequence shown here is derived from an EMBL/GenBank/DDBJ whole genome shotgun (WGS) entry which is preliminary data.</text>
</comment>
<accession>A0A1Y1UXF6</accession>
<dbReference type="AlphaFoldDB" id="A0A1Y1UXF6"/>
<evidence type="ECO:0000256" key="1">
    <source>
        <dbReference type="ARBA" id="ARBA00022737"/>
    </source>
</evidence>
<dbReference type="Gene3D" id="1.25.40.20">
    <property type="entry name" value="Ankyrin repeat-containing domain"/>
    <property type="match status" value="1"/>
</dbReference>
<feature type="repeat" description="ANK" evidence="3">
    <location>
        <begin position="48"/>
        <end position="80"/>
    </location>
</feature>
<evidence type="ECO:0000313" key="5">
    <source>
        <dbReference type="Proteomes" id="UP000193719"/>
    </source>
</evidence>
<name>A0A1Y1UXF6_9FUNG</name>
<dbReference type="InterPro" id="IPR051637">
    <property type="entry name" value="Ank_repeat_dom-contain_49"/>
</dbReference>
<dbReference type="InterPro" id="IPR036770">
    <property type="entry name" value="Ankyrin_rpt-contain_sf"/>
</dbReference>
<dbReference type="Pfam" id="PF12796">
    <property type="entry name" value="Ank_2"/>
    <property type="match status" value="1"/>
</dbReference>
<proteinExistence type="predicted"/>
<feature type="non-terminal residue" evidence="4">
    <location>
        <position position="1"/>
    </location>
</feature>
<feature type="repeat" description="ANK" evidence="3">
    <location>
        <begin position="81"/>
        <end position="106"/>
    </location>
</feature>
<dbReference type="PROSITE" id="PS50297">
    <property type="entry name" value="ANK_REP_REGION"/>
    <property type="match status" value="2"/>
</dbReference>
<dbReference type="PANTHER" id="PTHR24180">
    <property type="entry name" value="CYCLIN-DEPENDENT KINASE INHIBITOR 2C-RELATED"/>
    <property type="match status" value="1"/>
</dbReference>
<dbReference type="EMBL" id="MCFH01000057">
    <property type="protein sequence ID" value="ORX42949.1"/>
    <property type="molecule type" value="Genomic_DNA"/>
</dbReference>
<evidence type="ECO:0000256" key="2">
    <source>
        <dbReference type="ARBA" id="ARBA00023043"/>
    </source>
</evidence>
<dbReference type="SUPFAM" id="SSF48403">
    <property type="entry name" value="Ankyrin repeat"/>
    <property type="match status" value="1"/>
</dbReference>
<reference evidence="4 5" key="2">
    <citation type="submission" date="2016-08" db="EMBL/GenBank/DDBJ databases">
        <title>Pervasive Adenine N6-methylation of Active Genes in Fungi.</title>
        <authorList>
            <consortium name="DOE Joint Genome Institute"/>
            <person name="Mondo S.J."/>
            <person name="Dannebaum R.O."/>
            <person name="Kuo R.C."/>
            <person name="Labutti K."/>
            <person name="Haridas S."/>
            <person name="Kuo A."/>
            <person name="Salamov A."/>
            <person name="Ahrendt S.R."/>
            <person name="Lipzen A."/>
            <person name="Sullivan W."/>
            <person name="Andreopoulos W.B."/>
            <person name="Clum A."/>
            <person name="Lindquist E."/>
            <person name="Daum C."/>
            <person name="Ramamoorthy G.K."/>
            <person name="Gryganskyi A."/>
            <person name="Culley D."/>
            <person name="Magnuson J.K."/>
            <person name="James T.Y."/>
            <person name="O'Malley M.A."/>
            <person name="Stajich J.E."/>
            <person name="Spatafora J.W."/>
            <person name="Visel A."/>
            <person name="Grigoriev I.V."/>
        </authorList>
    </citation>
    <scope>NUCLEOTIDE SEQUENCE [LARGE SCALE GENOMIC DNA]</scope>
    <source>
        <strain evidence="5">finn</strain>
    </source>
</reference>
<organism evidence="4 5">
    <name type="scientific">Piromyces finnis</name>
    <dbReference type="NCBI Taxonomy" id="1754191"/>
    <lineage>
        <taxon>Eukaryota</taxon>
        <taxon>Fungi</taxon>
        <taxon>Fungi incertae sedis</taxon>
        <taxon>Chytridiomycota</taxon>
        <taxon>Chytridiomycota incertae sedis</taxon>
        <taxon>Neocallimastigomycetes</taxon>
        <taxon>Neocallimastigales</taxon>
        <taxon>Neocallimastigaceae</taxon>
        <taxon>Piromyces</taxon>
    </lineage>
</organism>
<dbReference type="OrthoDB" id="341259at2759"/>